<evidence type="ECO:0000259" key="2">
    <source>
        <dbReference type="PROSITE" id="PS50104"/>
    </source>
</evidence>
<dbReference type="InterPro" id="IPR035897">
    <property type="entry name" value="Toll_tir_struct_dom_sf"/>
</dbReference>
<dbReference type="Gramene" id="KFK31596">
    <property type="protein sequence ID" value="KFK31596"/>
    <property type="gene ID" value="AALP_AA6G133200"/>
</dbReference>
<reference evidence="4" key="1">
    <citation type="journal article" date="2015" name="Nat. Plants">
        <title>Genome expansion of Arabis alpina linked with retrotransposition and reduced symmetric DNA methylation.</title>
        <authorList>
            <person name="Willing E.M."/>
            <person name="Rawat V."/>
            <person name="Mandakova T."/>
            <person name="Maumus F."/>
            <person name="James G.V."/>
            <person name="Nordstroem K.J."/>
            <person name="Becker C."/>
            <person name="Warthmann N."/>
            <person name="Chica C."/>
            <person name="Szarzynska B."/>
            <person name="Zytnicki M."/>
            <person name="Albani M.C."/>
            <person name="Kiefer C."/>
            <person name="Bergonzi S."/>
            <person name="Castaings L."/>
            <person name="Mateos J.L."/>
            <person name="Berns M.C."/>
            <person name="Bujdoso N."/>
            <person name="Piofczyk T."/>
            <person name="de Lorenzo L."/>
            <person name="Barrero-Sicilia C."/>
            <person name="Mateos I."/>
            <person name="Piednoel M."/>
            <person name="Hagmann J."/>
            <person name="Chen-Min-Tao R."/>
            <person name="Iglesias-Fernandez R."/>
            <person name="Schuster S.C."/>
            <person name="Alonso-Blanco C."/>
            <person name="Roudier F."/>
            <person name="Carbonero P."/>
            <person name="Paz-Ares J."/>
            <person name="Davis S.J."/>
            <person name="Pecinka A."/>
            <person name="Quesneville H."/>
            <person name="Colot V."/>
            <person name="Lysak M.A."/>
            <person name="Weigel D."/>
            <person name="Coupland G."/>
            <person name="Schneeberger K."/>
        </authorList>
    </citation>
    <scope>NUCLEOTIDE SEQUENCE [LARGE SCALE GENOMIC DNA]</scope>
    <source>
        <strain evidence="4">cv. Pajares</strain>
    </source>
</reference>
<dbReference type="OrthoDB" id="1905256at2759"/>
<evidence type="ECO:0000313" key="3">
    <source>
        <dbReference type="EMBL" id="KFK31596.1"/>
    </source>
</evidence>
<dbReference type="SMART" id="SM00255">
    <property type="entry name" value="TIR"/>
    <property type="match status" value="2"/>
</dbReference>
<dbReference type="InterPro" id="IPR000157">
    <property type="entry name" value="TIR_dom"/>
</dbReference>
<sequence length="386" mass="44688">MAVEEIPPQYQVFINYRGDEIRKNFLGFLVKAMRNANINVFTDEIEVKGTDLHNLFMRIEESRVAIAILSDRYTESSWCLDELAKMKEMIDQEKLVVIPIFYRLDANNCKRLVGAFGDNFRDREREYRSEPERVQKWKDALISIPQKVGLTLAGHRDESELVDSIVKEVKKVLIDISKKEIDNSKNPTNTEGQFTKYRTQNNNVSSFGPLMAELDRQPPRPSPQVFLSFCKDEVGDNFVSHLVWALRDSGLNVFTESYKLREQEVFTSIELSNIALIIFSNKYSKSELCLNELVKIDKLANEGKLVVIPVFYNLKKNEVRRLEGEFGIHFADTKEKFAMEKLMIRSWEESLMFITIGRIDLSLETHINEFALVAAIVRGVTRLQNR</sequence>
<dbReference type="GO" id="GO:0007165">
    <property type="term" value="P:signal transduction"/>
    <property type="evidence" value="ECO:0007669"/>
    <property type="project" value="InterPro"/>
</dbReference>
<dbReference type="EMBL" id="CM002874">
    <property type="protein sequence ID" value="KFK31596.1"/>
    <property type="molecule type" value="Genomic_DNA"/>
</dbReference>
<dbReference type="OMA" id="HERSGVH"/>
<dbReference type="Proteomes" id="UP000029120">
    <property type="component" value="Chromosome 6"/>
</dbReference>
<dbReference type="PANTHER" id="PTHR32009">
    <property type="entry name" value="TMV RESISTANCE PROTEIN N-LIKE"/>
    <property type="match status" value="1"/>
</dbReference>
<dbReference type="PANTHER" id="PTHR32009:SF65">
    <property type="entry name" value="DISEASE RESISTANCE PROTEIN (TIR-NBS-LRR CLASS) FAMILY"/>
    <property type="match status" value="1"/>
</dbReference>
<evidence type="ECO:0000313" key="4">
    <source>
        <dbReference type="Proteomes" id="UP000029120"/>
    </source>
</evidence>
<dbReference type="AlphaFoldDB" id="A0A087GNZ4"/>
<dbReference type="Gene3D" id="3.40.50.10140">
    <property type="entry name" value="Toll/interleukin-1 receptor homology (TIR) domain"/>
    <property type="match status" value="2"/>
</dbReference>
<proteinExistence type="predicted"/>
<dbReference type="eggNOG" id="ENOG502R4BG">
    <property type="taxonomic scope" value="Eukaryota"/>
</dbReference>
<name>A0A087GNZ4_ARAAL</name>
<dbReference type="FunFam" id="3.40.50.10140:FF:000007">
    <property type="entry name" value="Disease resistance protein (TIR-NBS-LRR class)"/>
    <property type="match status" value="1"/>
</dbReference>
<keyword evidence="4" id="KW-1185">Reference proteome</keyword>
<evidence type="ECO:0000256" key="1">
    <source>
        <dbReference type="ARBA" id="ARBA00023027"/>
    </source>
</evidence>
<keyword evidence="1" id="KW-0520">NAD</keyword>
<dbReference type="Pfam" id="PF01582">
    <property type="entry name" value="TIR"/>
    <property type="match status" value="2"/>
</dbReference>
<organism evidence="3 4">
    <name type="scientific">Arabis alpina</name>
    <name type="common">Alpine rock-cress</name>
    <dbReference type="NCBI Taxonomy" id="50452"/>
    <lineage>
        <taxon>Eukaryota</taxon>
        <taxon>Viridiplantae</taxon>
        <taxon>Streptophyta</taxon>
        <taxon>Embryophyta</taxon>
        <taxon>Tracheophyta</taxon>
        <taxon>Spermatophyta</taxon>
        <taxon>Magnoliopsida</taxon>
        <taxon>eudicotyledons</taxon>
        <taxon>Gunneridae</taxon>
        <taxon>Pentapetalae</taxon>
        <taxon>rosids</taxon>
        <taxon>malvids</taxon>
        <taxon>Brassicales</taxon>
        <taxon>Brassicaceae</taxon>
        <taxon>Arabideae</taxon>
        <taxon>Arabis</taxon>
    </lineage>
</organism>
<dbReference type="SUPFAM" id="SSF52200">
    <property type="entry name" value="Toll/Interleukin receptor TIR domain"/>
    <property type="match status" value="2"/>
</dbReference>
<dbReference type="PROSITE" id="PS50104">
    <property type="entry name" value="TIR"/>
    <property type="match status" value="2"/>
</dbReference>
<gene>
    <name evidence="3" type="ordered locus">AALP_Aa6g133200</name>
</gene>
<protein>
    <recommendedName>
        <fullName evidence="2">TIR domain-containing protein</fullName>
    </recommendedName>
</protein>
<accession>A0A087GNZ4</accession>
<feature type="domain" description="TIR" evidence="2">
    <location>
        <begin position="8"/>
        <end position="173"/>
    </location>
</feature>
<feature type="domain" description="TIR" evidence="2">
    <location>
        <begin position="221"/>
        <end position="365"/>
    </location>
</feature>